<dbReference type="AlphaFoldDB" id="A0A2R8C5J1"/>
<dbReference type="OrthoDB" id="9966235at2"/>
<dbReference type="RefSeq" id="WP_108785972.1">
    <property type="nucleotide sequence ID" value="NZ_ONZG01000002.1"/>
</dbReference>
<evidence type="ECO:0000313" key="3">
    <source>
        <dbReference type="Proteomes" id="UP000244898"/>
    </source>
</evidence>
<keyword evidence="3" id="KW-1185">Reference proteome</keyword>
<proteinExistence type="predicted"/>
<dbReference type="Proteomes" id="UP000244898">
    <property type="component" value="Unassembled WGS sequence"/>
</dbReference>
<gene>
    <name evidence="2" type="ORF">TRM7615_01215</name>
</gene>
<organism evidence="2 3">
    <name type="scientific">Falsiruegeria mediterranea M17</name>
    <dbReference type="NCBI Taxonomy" id="1200281"/>
    <lineage>
        <taxon>Bacteria</taxon>
        <taxon>Pseudomonadati</taxon>
        <taxon>Pseudomonadota</taxon>
        <taxon>Alphaproteobacteria</taxon>
        <taxon>Rhodobacterales</taxon>
        <taxon>Roseobacteraceae</taxon>
        <taxon>Falsiruegeria</taxon>
    </lineage>
</organism>
<sequence>MKTIKWLWIAALLAIGFKFYGLISSGPDGYGANEMESLVGMVLTFALLSAVWLVLWAIGRAKQAVASRLADRG</sequence>
<accession>A0A2R8C5J1</accession>
<name>A0A2R8C5J1_9RHOB</name>
<feature type="transmembrane region" description="Helical" evidence="1">
    <location>
        <begin position="37"/>
        <end position="58"/>
    </location>
</feature>
<reference evidence="3" key="1">
    <citation type="submission" date="2018-03" db="EMBL/GenBank/DDBJ databases">
        <authorList>
            <person name="Rodrigo-Torres L."/>
            <person name="Arahal R. D."/>
            <person name="Lucena T."/>
        </authorList>
    </citation>
    <scope>NUCLEOTIDE SEQUENCE [LARGE SCALE GENOMIC DNA]</scope>
    <source>
        <strain evidence="3">CECT 7615</strain>
    </source>
</reference>
<keyword evidence="1" id="KW-1133">Transmembrane helix</keyword>
<protein>
    <submittedName>
        <fullName evidence="2">Uncharacterized protein</fullName>
    </submittedName>
</protein>
<keyword evidence="1" id="KW-0472">Membrane</keyword>
<keyword evidence="1" id="KW-0812">Transmembrane</keyword>
<dbReference type="EMBL" id="ONZG01000002">
    <property type="protein sequence ID" value="SPJ27724.1"/>
    <property type="molecule type" value="Genomic_DNA"/>
</dbReference>
<evidence type="ECO:0000256" key="1">
    <source>
        <dbReference type="SAM" id="Phobius"/>
    </source>
</evidence>
<evidence type="ECO:0000313" key="2">
    <source>
        <dbReference type="EMBL" id="SPJ27724.1"/>
    </source>
</evidence>